<proteinExistence type="inferred from homology"/>
<dbReference type="KEGG" id="uli:ETAA1_50100"/>
<dbReference type="GO" id="GO:0016020">
    <property type="term" value="C:membrane"/>
    <property type="evidence" value="ECO:0007669"/>
    <property type="project" value="UniProtKB-SubCell"/>
</dbReference>
<name>A0A517XZT7_9BACT</name>
<evidence type="ECO:0000256" key="6">
    <source>
        <dbReference type="PIRSR" id="PIRSR600223-1"/>
    </source>
</evidence>
<evidence type="ECO:0000256" key="7">
    <source>
        <dbReference type="RuleBase" id="RU362042"/>
    </source>
</evidence>
<evidence type="ECO:0000256" key="1">
    <source>
        <dbReference type="ARBA" id="ARBA00000677"/>
    </source>
</evidence>
<evidence type="ECO:0000256" key="5">
    <source>
        <dbReference type="ARBA" id="ARBA00022801"/>
    </source>
</evidence>
<keyword evidence="7" id="KW-0645">Protease</keyword>
<dbReference type="OrthoDB" id="9802919at2"/>
<dbReference type="PROSITE" id="PS00761">
    <property type="entry name" value="SPASE_I_3"/>
    <property type="match status" value="1"/>
</dbReference>
<protein>
    <recommendedName>
        <fullName evidence="4 7">Signal peptidase I</fullName>
        <ecNumber evidence="3 7">3.4.21.89</ecNumber>
    </recommendedName>
</protein>
<feature type="domain" description="Peptidase S26" evidence="9">
    <location>
        <begin position="111"/>
        <end position="177"/>
    </location>
</feature>
<dbReference type="AlphaFoldDB" id="A0A517XZT7"/>
<dbReference type="PANTHER" id="PTHR43390">
    <property type="entry name" value="SIGNAL PEPTIDASE I"/>
    <property type="match status" value="1"/>
</dbReference>
<dbReference type="RefSeq" id="WP_145243123.1">
    <property type="nucleotide sequence ID" value="NZ_CP036273.1"/>
</dbReference>
<evidence type="ECO:0000313" key="11">
    <source>
        <dbReference type="Proteomes" id="UP000319576"/>
    </source>
</evidence>
<dbReference type="Proteomes" id="UP000319576">
    <property type="component" value="Chromosome"/>
</dbReference>
<evidence type="ECO:0000256" key="4">
    <source>
        <dbReference type="ARBA" id="ARBA00019232"/>
    </source>
</evidence>
<dbReference type="InterPro" id="IPR000223">
    <property type="entry name" value="Pept_S26A_signal_pept_1"/>
</dbReference>
<dbReference type="EC" id="3.4.21.89" evidence="3 7"/>
<feature type="active site" evidence="6">
    <location>
        <position position="56"/>
    </location>
</feature>
<dbReference type="InterPro" id="IPR019533">
    <property type="entry name" value="Peptidase_S26"/>
</dbReference>
<dbReference type="Pfam" id="PF10502">
    <property type="entry name" value="Peptidase_S26"/>
    <property type="match status" value="1"/>
</dbReference>
<dbReference type="SUPFAM" id="SSF51306">
    <property type="entry name" value="LexA/Signal peptidase"/>
    <property type="match status" value="2"/>
</dbReference>
<dbReference type="EMBL" id="CP036273">
    <property type="protein sequence ID" value="QDU23020.1"/>
    <property type="molecule type" value="Genomic_DNA"/>
</dbReference>
<comment type="catalytic activity">
    <reaction evidence="1 7">
        <text>Cleavage of hydrophobic, N-terminal signal or leader sequences from secreted and periplasmic proteins.</text>
        <dbReference type="EC" id="3.4.21.89"/>
    </reaction>
</comment>
<organism evidence="10 11">
    <name type="scientific">Urbifossiella limnaea</name>
    <dbReference type="NCBI Taxonomy" id="2528023"/>
    <lineage>
        <taxon>Bacteria</taxon>
        <taxon>Pseudomonadati</taxon>
        <taxon>Planctomycetota</taxon>
        <taxon>Planctomycetia</taxon>
        <taxon>Gemmatales</taxon>
        <taxon>Gemmataceae</taxon>
        <taxon>Urbifossiella</taxon>
    </lineage>
</organism>
<dbReference type="InterPro" id="IPR019758">
    <property type="entry name" value="Pept_S26A_signal_pept_1_CS"/>
</dbReference>
<feature type="region of interest" description="Disordered" evidence="8">
    <location>
        <begin position="1"/>
        <end position="24"/>
    </location>
</feature>
<dbReference type="GO" id="GO:0009003">
    <property type="term" value="F:signal peptidase activity"/>
    <property type="evidence" value="ECO:0007669"/>
    <property type="project" value="UniProtKB-EC"/>
</dbReference>
<evidence type="ECO:0000256" key="2">
    <source>
        <dbReference type="ARBA" id="ARBA00009370"/>
    </source>
</evidence>
<feature type="compositionally biased region" description="Pro residues" evidence="8">
    <location>
        <begin position="7"/>
        <end position="22"/>
    </location>
</feature>
<evidence type="ECO:0000256" key="8">
    <source>
        <dbReference type="SAM" id="MobiDB-lite"/>
    </source>
</evidence>
<dbReference type="PRINTS" id="PR00727">
    <property type="entry name" value="LEADERPTASE"/>
</dbReference>
<reference evidence="10 11" key="1">
    <citation type="submission" date="2019-02" db="EMBL/GenBank/DDBJ databases">
        <title>Deep-cultivation of Planctomycetes and their phenomic and genomic characterization uncovers novel biology.</title>
        <authorList>
            <person name="Wiegand S."/>
            <person name="Jogler M."/>
            <person name="Boedeker C."/>
            <person name="Pinto D."/>
            <person name="Vollmers J."/>
            <person name="Rivas-Marin E."/>
            <person name="Kohn T."/>
            <person name="Peeters S.H."/>
            <person name="Heuer A."/>
            <person name="Rast P."/>
            <person name="Oberbeckmann S."/>
            <person name="Bunk B."/>
            <person name="Jeske O."/>
            <person name="Meyerdierks A."/>
            <person name="Storesund J.E."/>
            <person name="Kallscheuer N."/>
            <person name="Luecker S."/>
            <person name="Lage O.M."/>
            <person name="Pohl T."/>
            <person name="Merkel B.J."/>
            <person name="Hornburger P."/>
            <person name="Mueller R.-W."/>
            <person name="Bruemmer F."/>
            <person name="Labrenz M."/>
            <person name="Spormann A.M."/>
            <person name="Op den Camp H."/>
            <person name="Overmann J."/>
            <person name="Amann R."/>
            <person name="Jetten M.S.M."/>
            <person name="Mascher T."/>
            <person name="Medema M.H."/>
            <person name="Devos D.P."/>
            <person name="Kaster A.-K."/>
            <person name="Ovreas L."/>
            <person name="Rohde M."/>
            <person name="Galperin M.Y."/>
            <person name="Jogler C."/>
        </authorList>
    </citation>
    <scope>NUCLEOTIDE SEQUENCE [LARGE SCALE GENOMIC DNA]</scope>
    <source>
        <strain evidence="10 11">ETA_A1</strain>
    </source>
</reference>
<dbReference type="InterPro" id="IPR036286">
    <property type="entry name" value="LexA/Signal_pep-like_sf"/>
</dbReference>
<gene>
    <name evidence="10" type="ORF">ETAA1_50100</name>
</gene>
<comment type="subcellular location">
    <subcellularLocation>
        <location evidence="7">Membrane</location>
        <topology evidence="7">Single-pass type II membrane protein</topology>
    </subcellularLocation>
</comment>
<accession>A0A517XZT7</accession>
<dbReference type="PROSITE" id="PS00760">
    <property type="entry name" value="SPASE_I_2"/>
    <property type="match status" value="1"/>
</dbReference>
<dbReference type="GO" id="GO:0004252">
    <property type="term" value="F:serine-type endopeptidase activity"/>
    <property type="evidence" value="ECO:0007669"/>
    <property type="project" value="InterPro"/>
</dbReference>
<keyword evidence="5 7" id="KW-0378">Hydrolase</keyword>
<dbReference type="Gene3D" id="2.10.109.10">
    <property type="entry name" value="Umud Fragment, subunit A"/>
    <property type="match status" value="2"/>
</dbReference>
<evidence type="ECO:0000256" key="3">
    <source>
        <dbReference type="ARBA" id="ARBA00013208"/>
    </source>
</evidence>
<feature type="active site" evidence="6">
    <location>
        <position position="148"/>
    </location>
</feature>
<dbReference type="NCBIfam" id="TIGR02227">
    <property type="entry name" value="sigpep_I_bact"/>
    <property type="match status" value="1"/>
</dbReference>
<dbReference type="PANTHER" id="PTHR43390:SF1">
    <property type="entry name" value="CHLOROPLAST PROCESSING PEPTIDASE"/>
    <property type="match status" value="1"/>
</dbReference>
<evidence type="ECO:0000259" key="9">
    <source>
        <dbReference type="Pfam" id="PF10502"/>
    </source>
</evidence>
<sequence length="494" mass="53381">MSDAPLELPPDEPPTSRPPPRPSHLRGLANLAALVLCGFVLFRVVVAEPFGVPTGSMAPTLMGNHRQADCPRCGAPVRVGLPTNGERAGHNADIPCPNCGKKQNLADAPAVNGDRVLVDKLVYTHRRPRRWEVAVFRCAADQYKAYVKRVLGLPGEEITIQDGEVYADGGLLRKALAEVRETQLRVFDLAFAPPGGWGPRWYVYPPDRDGRLPPNGPPAAPADAGVLNNGQLILDAAASPQAEVRLEYRHVNLDNPDPNGDVVTSDNGYDGGTRSRSNVYAAHDFSARCDIVVQEAQPGATLALRLFDGTDAVAAEVSVGPRAEGKAALSHDKLGGLSASRGVGLEPGKSYTVEFAFVDRRATLAVDRRVVLPPADLPAEAKRGEVRRPFQLGARGCKLVVTRVQLFRDIHYTNAGRHGTRVPARLGADEFFVLGDNSGNSQDSREWPHPGVPAGDFLGKPILVHQPLRPGRVTAGGQERVFQTLDWARLRWLH</sequence>
<comment type="similarity">
    <text evidence="2 7">Belongs to the peptidase S26 family.</text>
</comment>
<dbReference type="CDD" id="cd06530">
    <property type="entry name" value="S26_SPase_I"/>
    <property type="match status" value="2"/>
</dbReference>
<keyword evidence="11" id="KW-1185">Reference proteome</keyword>
<evidence type="ECO:0000313" key="10">
    <source>
        <dbReference type="EMBL" id="QDU23020.1"/>
    </source>
</evidence>
<dbReference type="InterPro" id="IPR019757">
    <property type="entry name" value="Pept_S26A_signal_pept_1_Lys-AS"/>
</dbReference>
<dbReference type="GO" id="GO:0006465">
    <property type="term" value="P:signal peptide processing"/>
    <property type="evidence" value="ECO:0007669"/>
    <property type="project" value="InterPro"/>
</dbReference>